<evidence type="ECO:0000256" key="2">
    <source>
        <dbReference type="ARBA" id="ARBA00022803"/>
    </source>
</evidence>
<feature type="repeat" description="TPR" evidence="3">
    <location>
        <begin position="126"/>
        <end position="159"/>
    </location>
</feature>
<dbReference type="RefSeq" id="WP_132435451.1">
    <property type="nucleotide sequence ID" value="NZ_SLWK01000020.1"/>
</dbReference>
<evidence type="ECO:0000313" key="7">
    <source>
        <dbReference type="Proteomes" id="UP000295221"/>
    </source>
</evidence>
<feature type="region of interest" description="Disordered" evidence="4">
    <location>
        <begin position="570"/>
        <end position="591"/>
    </location>
</feature>
<dbReference type="GO" id="GO:0009279">
    <property type="term" value="C:cell outer membrane"/>
    <property type="evidence" value="ECO:0007669"/>
    <property type="project" value="TreeGrafter"/>
</dbReference>
<feature type="region of interest" description="Disordered" evidence="4">
    <location>
        <begin position="364"/>
        <end position="393"/>
    </location>
</feature>
<evidence type="ECO:0000313" key="6">
    <source>
        <dbReference type="EMBL" id="TCO03641.1"/>
    </source>
</evidence>
<dbReference type="InterPro" id="IPR050498">
    <property type="entry name" value="Ycf3"/>
</dbReference>
<keyword evidence="7" id="KW-1185">Reference proteome</keyword>
<gene>
    <name evidence="6" type="ORF">EV194_12018</name>
</gene>
<dbReference type="Pfam" id="PF00515">
    <property type="entry name" value="TPR_1"/>
    <property type="match status" value="2"/>
</dbReference>
<feature type="repeat" description="TPR" evidence="3">
    <location>
        <begin position="617"/>
        <end position="650"/>
    </location>
</feature>
<feature type="compositionally biased region" description="Low complexity" evidence="4">
    <location>
        <begin position="579"/>
        <end position="589"/>
    </location>
</feature>
<feature type="repeat" description="TPR" evidence="3">
    <location>
        <begin position="194"/>
        <end position="227"/>
    </location>
</feature>
<dbReference type="SUPFAM" id="SSF48452">
    <property type="entry name" value="TPR-like"/>
    <property type="match status" value="3"/>
</dbReference>
<organism evidence="6 7">
    <name type="scientific">Natronoflexus pectinivorans</name>
    <dbReference type="NCBI Taxonomy" id="682526"/>
    <lineage>
        <taxon>Bacteria</taxon>
        <taxon>Pseudomonadati</taxon>
        <taxon>Bacteroidota</taxon>
        <taxon>Bacteroidia</taxon>
        <taxon>Marinilabiliales</taxon>
        <taxon>Marinilabiliaceae</taxon>
        <taxon>Natronoflexus</taxon>
    </lineage>
</organism>
<keyword evidence="5" id="KW-0732">Signal</keyword>
<evidence type="ECO:0000256" key="4">
    <source>
        <dbReference type="SAM" id="MobiDB-lite"/>
    </source>
</evidence>
<sequence length="704" mass="81265">MVRRLYILLIPLLLAAPVKAQIDTDRMTIIGRNALFFEDYILAIQYFNQVIRAKPYLSRPYFYRAQGKYYLDDLKGAEADCSLALDINPFFVDAYNLRGIIRQRLGRTNEAIADFRRGLEIDPENVNLITNIGIAYINAEEFEKAVETYSQALRLAPNLVNAWLNRGHAKVSAGDTIGGLSDFTRAIEINPYIPEGFTFRAIVNYQLSEFEKSLDDLNEAIRLRPDDGRLFMTRGIIRYQLDDLRGTVDDFDRVIELEPRNALAYHNRGILRAQIGDLNRAIDDFSRVLALRSDDLLTLYNRALLYMETGQMENALADLDIVADNHPDFAPVYFNRSQVKQLLGDRRGAELDYGTAMSLEMDRRQASDRAEALSSSESEEEETGERKATRRESDRDIRNYDRIAVLDDFGSEQPEELAGTSLRGRIQYRNVVIDLEPVFGLTYYPGDTLVHRLRYFNIDLDGFNRRRITDRPLQISNREKELERTTSARVFEEINRLTTYINENPDSRDIERYLLARGALYQSVLNLNNAMNDYNRVIEINPENYLALLNRAYTRFKMVELVRSLDEETPESPQRLDVRTTTTRSPTQPSERERRILDYDLIISDLQKIKTINPDFAFAHYNIGMIHATQRNFEEALQYFTQAIELSPDFGEAWFNRGLIRIFLEQEIEGTLDLSKAGELGIFEAYNVIKRYGIGPGAMTEEEE</sequence>
<dbReference type="PROSITE" id="PS50005">
    <property type="entry name" value="TPR"/>
    <property type="match status" value="8"/>
</dbReference>
<feature type="compositionally biased region" description="Basic and acidic residues" evidence="4">
    <location>
        <begin position="384"/>
        <end position="393"/>
    </location>
</feature>
<name>A0A4R2G7W8_9BACT</name>
<dbReference type="InterPro" id="IPR019734">
    <property type="entry name" value="TPR_rpt"/>
</dbReference>
<protein>
    <submittedName>
        <fullName evidence="6">Tetratricopeptide repeat protein</fullName>
    </submittedName>
</protein>
<dbReference type="EMBL" id="SLWK01000020">
    <property type="protein sequence ID" value="TCO03641.1"/>
    <property type="molecule type" value="Genomic_DNA"/>
</dbReference>
<evidence type="ECO:0000256" key="5">
    <source>
        <dbReference type="SAM" id="SignalP"/>
    </source>
</evidence>
<reference evidence="6 7" key="1">
    <citation type="submission" date="2019-03" db="EMBL/GenBank/DDBJ databases">
        <title>Genomic Encyclopedia of Type Strains, Phase IV (KMG-IV): sequencing the most valuable type-strain genomes for metagenomic binning, comparative biology and taxonomic classification.</title>
        <authorList>
            <person name="Goeker M."/>
        </authorList>
    </citation>
    <scope>NUCLEOTIDE SEQUENCE [LARGE SCALE GENOMIC DNA]</scope>
    <source>
        <strain evidence="6 7">DSM 24179</strain>
    </source>
</reference>
<keyword evidence="1" id="KW-0677">Repeat</keyword>
<feature type="signal peptide" evidence="5">
    <location>
        <begin position="1"/>
        <end position="20"/>
    </location>
</feature>
<dbReference type="PANTHER" id="PTHR44858:SF1">
    <property type="entry name" value="UDP-N-ACETYLGLUCOSAMINE--PEPTIDE N-ACETYLGLUCOSAMINYLTRANSFERASE SPINDLY-RELATED"/>
    <property type="match status" value="1"/>
</dbReference>
<proteinExistence type="predicted"/>
<feature type="repeat" description="TPR" evidence="3">
    <location>
        <begin position="92"/>
        <end position="125"/>
    </location>
</feature>
<feature type="repeat" description="TPR" evidence="3">
    <location>
        <begin position="262"/>
        <end position="295"/>
    </location>
</feature>
<evidence type="ECO:0000256" key="1">
    <source>
        <dbReference type="ARBA" id="ARBA00022737"/>
    </source>
</evidence>
<feature type="chain" id="PRO_5020470649" evidence="5">
    <location>
        <begin position="21"/>
        <end position="704"/>
    </location>
</feature>
<accession>A0A4R2G7W8</accession>
<dbReference type="SMART" id="SM00028">
    <property type="entry name" value="TPR"/>
    <property type="match status" value="11"/>
</dbReference>
<dbReference type="GO" id="GO:0046813">
    <property type="term" value="P:receptor-mediated virion attachment to host cell"/>
    <property type="evidence" value="ECO:0007669"/>
    <property type="project" value="TreeGrafter"/>
</dbReference>
<dbReference type="Pfam" id="PF13432">
    <property type="entry name" value="TPR_16"/>
    <property type="match status" value="1"/>
</dbReference>
<keyword evidence="2 3" id="KW-0802">TPR repeat</keyword>
<dbReference type="AlphaFoldDB" id="A0A4R2G7W8"/>
<dbReference type="PROSITE" id="PS50293">
    <property type="entry name" value="TPR_REGION"/>
    <property type="match status" value="3"/>
</dbReference>
<feature type="repeat" description="TPR" evidence="3">
    <location>
        <begin position="228"/>
        <end position="261"/>
    </location>
</feature>
<dbReference type="PANTHER" id="PTHR44858">
    <property type="entry name" value="TETRATRICOPEPTIDE REPEAT PROTEIN 6"/>
    <property type="match status" value="1"/>
</dbReference>
<dbReference type="Proteomes" id="UP000295221">
    <property type="component" value="Unassembled WGS sequence"/>
</dbReference>
<dbReference type="InterPro" id="IPR011990">
    <property type="entry name" value="TPR-like_helical_dom_sf"/>
</dbReference>
<evidence type="ECO:0000256" key="3">
    <source>
        <dbReference type="PROSITE-ProRule" id="PRU00339"/>
    </source>
</evidence>
<dbReference type="Gene3D" id="1.25.40.10">
    <property type="entry name" value="Tetratricopeptide repeat domain"/>
    <property type="match status" value="6"/>
</dbReference>
<dbReference type="Pfam" id="PF13414">
    <property type="entry name" value="TPR_11"/>
    <property type="match status" value="1"/>
</dbReference>
<feature type="repeat" description="TPR" evidence="3">
    <location>
        <begin position="160"/>
        <end position="193"/>
    </location>
</feature>
<feature type="repeat" description="TPR" evidence="3">
    <location>
        <begin position="511"/>
        <end position="544"/>
    </location>
</feature>
<comment type="caution">
    <text evidence="6">The sequence shown here is derived from an EMBL/GenBank/DDBJ whole genome shotgun (WGS) entry which is preliminary data.</text>
</comment>
<dbReference type="OrthoDB" id="712930at2"/>